<name>D0LGB8_HALO1</name>
<feature type="domain" description="AAA+ ATPase" evidence="2">
    <location>
        <begin position="285"/>
        <end position="586"/>
    </location>
</feature>
<dbReference type="OrthoDB" id="9765809at2"/>
<feature type="region of interest" description="Disordered" evidence="1">
    <location>
        <begin position="626"/>
        <end position="646"/>
    </location>
</feature>
<proteinExistence type="predicted"/>
<protein>
    <submittedName>
        <fullName evidence="3">AAA ATPase</fullName>
    </submittedName>
</protein>
<sequence length="646" mass="69399">MSAGAGAEMIGLAVLLALALAAAAAWLIVRRRRQRQRAFDEEPCEDSVVRMVESQPATLKTMPLSQLQVVDESLKRANKRASTLVAGRIAEARWERALYASDSGARAIEVVAERLGASFPGTFDPAAGGALGGGDGGDGGDAAMPAGVTARALRLPALRVRFVRDTVLAAVTGTALEEGTARALGEALHRDGRGPRQVLLLDLTDAQNARQRLAAAPVQIVCLSEDDVREVLFDDEPGLVLERALAAQIPLRELSPYQTASGVNQDTLFFGREQELRAMAGGGGGMRSFLVVGARQLGKTSLLQALARRLESRRTETVHYLSLDRGGDLIAAMARVRGDEPGRDAQDHVGGSRGERFRRLAAGTRERPRVWLVDEADMFVRDDEAHGYDLTSAMRQLTLGGEAYFVLAGYWALYEATAFDYEHPLLNFAELLRLEPLDARAAAALASEPMAALGLRWDEPATVDALVRGCGRRANLIVLACSELLRSGVDAETRRLTRQMLDQAVATGAQLGDALRVDRRLPALDRALVYQALALADAGADAGEDGDAAPGPRFAEVVAAVRERGPALSASELERSQARIALAQVLVEDGEQRLRCPVPFVENRLRSLGDLSELAAEYLAEHVRARAAEGRGHDAESRLPRADEPS</sequence>
<dbReference type="AlphaFoldDB" id="D0LGB8"/>
<dbReference type="InterPro" id="IPR003593">
    <property type="entry name" value="AAA+_ATPase"/>
</dbReference>
<dbReference type="eggNOG" id="COG1672">
    <property type="taxonomic scope" value="Bacteria"/>
</dbReference>
<dbReference type="InterPro" id="IPR027417">
    <property type="entry name" value="P-loop_NTPase"/>
</dbReference>
<keyword evidence="4" id="KW-1185">Reference proteome</keyword>
<evidence type="ECO:0000256" key="1">
    <source>
        <dbReference type="SAM" id="MobiDB-lite"/>
    </source>
</evidence>
<gene>
    <name evidence="3" type="ordered locus">Hoch_5666</name>
</gene>
<reference evidence="3 4" key="1">
    <citation type="journal article" date="2010" name="Stand. Genomic Sci.">
        <title>Complete genome sequence of Haliangium ochraceum type strain (SMP-2).</title>
        <authorList>
            <consortium name="US DOE Joint Genome Institute (JGI-PGF)"/>
            <person name="Ivanova N."/>
            <person name="Daum C."/>
            <person name="Lang E."/>
            <person name="Abt B."/>
            <person name="Kopitz M."/>
            <person name="Saunders E."/>
            <person name="Lapidus A."/>
            <person name="Lucas S."/>
            <person name="Glavina Del Rio T."/>
            <person name="Nolan M."/>
            <person name="Tice H."/>
            <person name="Copeland A."/>
            <person name="Cheng J.F."/>
            <person name="Chen F."/>
            <person name="Bruce D."/>
            <person name="Goodwin L."/>
            <person name="Pitluck S."/>
            <person name="Mavromatis K."/>
            <person name="Pati A."/>
            <person name="Mikhailova N."/>
            <person name="Chen A."/>
            <person name="Palaniappan K."/>
            <person name="Land M."/>
            <person name="Hauser L."/>
            <person name="Chang Y.J."/>
            <person name="Jeffries C.D."/>
            <person name="Detter J.C."/>
            <person name="Brettin T."/>
            <person name="Rohde M."/>
            <person name="Goker M."/>
            <person name="Bristow J."/>
            <person name="Markowitz V."/>
            <person name="Eisen J.A."/>
            <person name="Hugenholtz P."/>
            <person name="Kyrpides N.C."/>
            <person name="Klenk H.P."/>
        </authorList>
    </citation>
    <scope>NUCLEOTIDE SEQUENCE [LARGE SCALE GENOMIC DNA]</scope>
    <source>
        <strain evidence="4">DSM 14365 / CIP 107738 / JCM 11303 / AJ 13395 / SMP-2</strain>
    </source>
</reference>
<evidence type="ECO:0000313" key="3">
    <source>
        <dbReference type="EMBL" id="ACY18143.1"/>
    </source>
</evidence>
<dbReference type="STRING" id="502025.Hoch_5666"/>
<dbReference type="RefSeq" id="WP_012830735.1">
    <property type="nucleotide sequence ID" value="NC_013440.1"/>
</dbReference>
<dbReference type="HOGENOM" id="CLU_423762_0_0_7"/>
<dbReference type="Proteomes" id="UP000001880">
    <property type="component" value="Chromosome"/>
</dbReference>
<dbReference type="SUPFAM" id="SSF52540">
    <property type="entry name" value="P-loop containing nucleoside triphosphate hydrolases"/>
    <property type="match status" value="1"/>
</dbReference>
<evidence type="ECO:0000313" key="4">
    <source>
        <dbReference type="Proteomes" id="UP000001880"/>
    </source>
</evidence>
<dbReference type="Pfam" id="PF20703">
    <property type="entry name" value="nSTAND1"/>
    <property type="match status" value="1"/>
</dbReference>
<evidence type="ECO:0000259" key="2">
    <source>
        <dbReference type="SMART" id="SM00382"/>
    </source>
</evidence>
<accession>D0LGB8</accession>
<dbReference type="SMART" id="SM00382">
    <property type="entry name" value="AAA"/>
    <property type="match status" value="1"/>
</dbReference>
<dbReference type="InterPro" id="IPR049052">
    <property type="entry name" value="nSTAND1"/>
</dbReference>
<dbReference type="KEGG" id="hoh:Hoch_5666"/>
<dbReference type="EMBL" id="CP001804">
    <property type="protein sequence ID" value="ACY18143.1"/>
    <property type="molecule type" value="Genomic_DNA"/>
</dbReference>
<organism evidence="3 4">
    <name type="scientific">Haliangium ochraceum (strain DSM 14365 / JCM 11303 / SMP-2)</name>
    <dbReference type="NCBI Taxonomy" id="502025"/>
    <lineage>
        <taxon>Bacteria</taxon>
        <taxon>Pseudomonadati</taxon>
        <taxon>Myxococcota</taxon>
        <taxon>Polyangia</taxon>
        <taxon>Haliangiales</taxon>
        <taxon>Kofleriaceae</taxon>
        <taxon>Haliangium</taxon>
    </lineage>
</organism>
<dbReference type="Gene3D" id="3.40.50.300">
    <property type="entry name" value="P-loop containing nucleotide triphosphate hydrolases"/>
    <property type="match status" value="1"/>
</dbReference>